<keyword evidence="3" id="KW-1185">Reference proteome</keyword>
<name>A0AAW0EXD2_9TRYP</name>
<protein>
    <submittedName>
        <fullName evidence="2">Uncharacterized protein</fullName>
    </submittedName>
</protein>
<dbReference type="EMBL" id="JAECZO010000106">
    <property type="protein sequence ID" value="KAK7197433.1"/>
    <property type="molecule type" value="Genomic_DNA"/>
</dbReference>
<evidence type="ECO:0000256" key="1">
    <source>
        <dbReference type="SAM" id="MobiDB-lite"/>
    </source>
</evidence>
<comment type="caution">
    <text evidence="2">The sequence shown here is derived from an EMBL/GenBank/DDBJ whole genome shotgun (WGS) entry which is preliminary data.</text>
</comment>
<feature type="region of interest" description="Disordered" evidence="1">
    <location>
        <begin position="145"/>
        <end position="166"/>
    </location>
</feature>
<sequence length="254" mass="27035">MKRKTNPVEAAPLPTCTAVGPEDSVLIACVTGEAFLVERNCAFVSGYCRDVLQMWDGAVRRAVVQTRHEESAVSEGVTVDVAVVLRISADTHRRDAGGPLATDPTEIPFMAFCEDDDAAAAPLAGLQRIPVTVVAEHFQQRLEAAEATTPTKVDRPSSKPLSSYGERKGAHVLVPKPISPLSPMEGPGGELLYPVVVVPHLTAALMELALSYAQKKYKIDVDGERAGAEAAPPVQVASAEDRWRLIAASVLSGM</sequence>
<accession>A0AAW0EXD2</accession>
<reference evidence="2 3" key="1">
    <citation type="journal article" date="2021" name="MBio">
        <title>A New Model Trypanosomatid, Novymonas esmeraldas: Genomic Perception of Its 'Candidatus Pandoraea novymonadis' Endosymbiont.</title>
        <authorList>
            <person name="Zakharova A."/>
            <person name="Saura A."/>
            <person name="Butenko A."/>
            <person name="Podesvova L."/>
            <person name="Warmusova S."/>
            <person name="Kostygov A.Y."/>
            <person name="Nenarokova A."/>
            <person name="Lukes J."/>
            <person name="Opperdoes F.R."/>
            <person name="Yurchenko V."/>
        </authorList>
    </citation>
    <scope>NUCLEOTIDE SEQUENCE [LARGE SCALE GENOMIC DNA]</scope>
    <source>
        <strain evidence="2 3">E262AT.01</strain>
    </source>
</reference>
<proteinExistence type="predicted"/>
<evidence type="ECO:0000313" key="2">
    <source>
        <dbReference type="EMBL" id="KAK7197433.1"/>
    </source>
</evidence>
<gene>
    <name evidence="2" type="ORF">NESM_000691800</name>
</gene>
<dbReference type="AlphaFoldDB" id="A0AAW0EXD2"/>
<evidence type="ECO:0000313" key="3">
    <source>
        <dbReference type="Proteomes" id="UP001430356"/>
    </source>
</evidence>
<organism evidence="2 3">
    <name type="scientific">Novymonas esmeraldas</name>
    <dbReference type="NCBI Taxonomy" id="1808958"/>
    <lineage>
        <taxon>Eukaryota</taxon>
        <taxon>Discoba</taxon>
        <taxon>Euglenozoa</taxon>
        <taxon>Kinetoplastea</taxon>
        <taxon>Metakinetoplastina</taxon>
        <taxon>Trypanosomatida</taxon>
        <taxon>Trypanosomatidae</taxon>
        <taxon>Novymonas</taxon>
    </lineage>
</organism>
<dbReference type="Proteomes" id="UP001430356">
    <property type="component" value="Unassembled WGS sequence"/>
</dbReference>